<evidence type="ECO:0000259" key="2">
    <source>
        <dbReference type="Pfam" id="PF20434"/>
    </source>
</evidence>
<feature type="domain" description="BD-FAE-like" evidence="2">
    <location>
        <begin position="33"/>
        <end position="217"/>
    </location>
</feature>
<dbReference type="SUPFAM" id="SSF53474">
    <property type="entry name" value="alpha/beta-Hydrolases"/>
    <property type="match status" value="1"/>
</dbReference>
<reference evidence="3" key="1">
    <citation type="submission" date="2021-10" db="EMBL/GenBank/DDBJ databases">
        <title>Anaerobic single-cell dispensing facilitates the cultivation of human gut bacteria.</title>
        <authorList>
            <person name="Afrizal A."/>
        </authorList>
    </citation>
    <scope>NUCLEOTIDE SEQUENCE</scope>
    <source>
        <strain evidence="3">CLA-AA-H250</strain>
    </source>
</reference>
<comment type="caution">
    <text evidence="3">The sequence shown here is derived from an EMBL/GenBank/DDBJ whole genome shotgun (WGS) entry which is preliminary data.</text>
</comment>
<gene>
    <name evidence="3" type="ORF">LKD31_10715</name>
</gene>
<name>A0AAE3AMI7_9FIRM</name>
<dbReference type="RefSeq" id="WP_308449710.1">
    <property type="nucleotide sequence ID" value="NZ_JAJEQC010000010.1"/>
</dbReference>
<dbReference type="EMBL" id="JAJEQC010000010">
    <property type="protein sequence ID" value="MCC2137485.1"/>
    <property type="molecule type" value="Genomic_DNA"/>
</dbReference>
<organism evidence="3 4">
    <name type="scientific">Hominenteromicrobium mulieris</name>
    <dbReference type="NCBI Taxonomy" id="2885357"/>
    <lineage>
        <taxon>Bacteria</taxon>
        <taxon>Bacillati</taxon>
        <taxon>Bacillota</taxon>
        <taxon>Clostridia</taxon>
        <taxon>Eubacteriales</taxon>
        <taxon>Oscillospiraceae</taxon>
        <taxon>Hominenteromicrobium</taxon>
    </lineage>
</organism>
<dbReference type="InterPro" id="IPR050300">
    <property type="entry name" value="GDXG_lipolytic_enzyme"/>
</dbReference>
<dbReference type="InterPro" id="IPR049492">
    <property type="entry name" value="BD-FAE-like_dom"/>
</dbReference>
<dbReference type="PANTHER" id="PTHR48081">
    <property type="entry name" value="AB HYDROLASE SUPERFAMILY PROTEIN C4A8.06C"/>
    <property type="match status" value="1"/>
</dbReference>
<proteinExistence type="predicted"/>
<accession>A0AAE3AMI7</accession>
<evidence type="ECO:0000256" key="1">
    <source>
        <dbReference type="ARBA" id="ARBA00022801"/>
    </source>
</evidence>
<dbReference type="PANTHER" id="PTHR48081:SF6">
    <property type="entry name" value="PEPTIDASE S9 PROLYL OLIGOPEPTIDASE CATALYTIC DOMAIN-CONTAINING PROTEIN"/>
    <property type="match status" value="1"/>
</dbReference>
<dbReference type="Pfam" id="PF20434">
    <property type="entry name" value="BD-FAE"/>
    <property type="match status" value="1"/>
</dbReference>
<dbReference type="GO" id="GO:0016787">
    <property type="term" value="F:hydrolase activity"/>
    <property type="evidence" value="ECO:0007669"/>
    <property type="project" value="UniProtKB-KW"/>
</dbReference>
<dbReference type="Gene3D" id="3.40.50.1820">
    <property type="entry name" value="alpha/beta hydrolase"/>
    <property type="match status" value="1"/>
</dbReference>
<dbReference type="Proteomes" id="UP001199424">
    <property type="component" value="Unassembled WGS sequence"/>
</dbReference>
<sequence>MIHEKIKLHVPGSADYAAMYTYFLDLSKEVPIEKRPTVIVCPGGAYAFTSDREAEPIAMRFNAIGMNAVVVRYSVAPARFPTALLEVATAVKYVREEGVKYGCDPEKVFTIGFSAGGHLAASYGNFWNRPFVAEAMNCPSELLRPNGQILSYPVITSGPFAHHDSIKNLLGEQYELEKANQSLENFVTKDTPPTFVWHTQPDDCVPVENALMLVSALQKNGIKTEFHMFPEGGHGLSLCNEVTSNSDAQLLPHVGKWFDLAAEFLQSL</sequence>
<evidence type="ECO:0000313" key="3">
    <source>
        <dbReference type="EMBL" id="MCC2137485.1"/>
    </source>
</evidence>
<dbReference type="InterPro" id="IPR029058">
    <property type="entry name" value="AB_hydrolase_fold"/>
</dbReference>
<keyword evidence="1 3" id="KW-0378">Hydrolase</keyword>
<evidence type="ECO:0000313" key="4">
    <source>
        <dbReference type="Proteomes" id="UP001199424"/>
    </source>
</evidence>
<dbReference type="AlphaFoldDB" id="A0AAE3AMI7"/>
<keyword evidence="4" id="KW-1185">Reference proteome</keyword>
<protein>
    <submittedName>
        <fullName evidence="3">Alpha/beta hydrolase</fullName>
    </submittedName>
</protein>